<reference evidence="2 3" key="1">
    <citation type="submission" date="2021-06" db="EMBL/GenBank/DDBJ databases">
        <authorList>
            <person name="Palmer J.M."/>
        </authorList>
    </citation>
    <scope>NUCLEOTIDE SEQUENCE [LARGE SCALE GENOMIC DNA]</scope>
    <source>
        <strain evidence="2 3">MEX-2019</strain>
        <tissue evidence="2">Muscle</tissue>
    </source>
</reference>
<evidence type="ECO:0000313" key="3">
    <source>
        <dbReference type="Proteomes" id="UP001311232"/>
    </source>
</evidence>
<dbReference type="AlphaFoldDB" id="A0AAV9S1I1"/>
<proteinExistence type="predicted"/>
<feature type="compositionally biased region" description="Polar residues" evidence="1">
    <location>
        <begin position="133"/>
        <end position="144"/>
    </location>
</feature>
<evidence type="ECO:0000313" key="2">
    <source>
        <dbReference type="EMBL" id="KAK5614792.1"/>
    </source>
</evidence>
<keyword evidence="3" id="KW-1185">Reference proteome</keyword>
<dbReference type="Proteomes" id="UP001311232">
    <property type="component" value="Unassembled WGS sequence"/>
</dbReference>
<gene>
    <name evidence="2" type="ORF">CRENBAI_013122</name>
</gene>
<comment type="caution">
    <text evidence="2">The sequence shown here is derived from an EMBL/GenBank/DDBJ whole genome shotgun (WGS) entry which is preliminary data.</text>
</comment>
<evidence type="ECO:0000256" key="1">
    <source>
        <dbReference type="SAM" id="MobiDB-lite"/>
    </source>
</evidence>
<feature type="region of interest" description="Disordered" evidence="1">
    <location>
        <begin position="87"/>
        <end position="167"/>
    </location>
</feature>
<feature type="compositionally biased region" description="Acidic residues" evidence="1">
    <location>
        <begin position="87"/>
        <end position="96"/>
    </location>
</feature>
<name>A0AAV9S1I1_9TELE</name>
<organism evidence="2 3">
    <name type="scientific">Crenichthys baileyi</name>
    <name type="common">White River springfish</name>
    <dbReference type="NCBI Taxonomy" id="28760"/>
    <lineage>
        <taxon>Eukaryota</taxon>
        <taxon>Metazoa</taxon>
        <taxon>Chordata</taxon>
        <taxon>Craniata</taxon>
        <taxon>Vertebrata</taxon>
        <taxon>Euteleostomi</taxon>
        <taxon>Actinopterygii</taxon>
        <taxon>Neopterygii</taxon>
        <taxon>Teleostei</taxon>
        <taxon>Neoteleostei</taxon>
        <taxon>Acanthomorphata</taxon>
        <taxon>Ovalentaria</taxon>
        <taxon>Atherinomorphae</taxon>
        <taxon>Cyprinodontiformes</taxon>
        <taxon>Goodeidae</taxon>
        <taxon>Crenichthys</taxon>
    </lineage>
</organism>
<dbReference type="EMBL" id="JAHHUM010001119">
    <property type="protein sequence ID" value="KAK5614792.1"/>
    <property type="molecule type" value="Genomic_DNA"/>
</dbReference>
<sequence>PPHLKEGQEGVCTSLRREQLNRKEEIVAIRFPVTATPIKSEDDKQSLLLSQLYQDQIKGRELPEENVGGEESIRIQHREYGFISSETEDTEMEEEDNGVKHPVSELKHLSDSGLKTKDMDNNWKESRAPESDGNINNPFSSSEFAEQFGHRHSLQKHMTDSELGTSSSMEDRKLFIEKKNISEGNQTEVAPCANNSLLPSRHDSLTWIQKLLRSHAAKLSNDLPFEYPAFLHIKGVVSPIEADFPRGLEKKAWTASHGFLRARPGSLSHCH</sequence>
<protein>
    <submittedName>
        <fullName evidence="2">Uncharacterized protein</fullName>
    </submittedName>
</protein>
<feature type="compositionally biased region" description="Basic and acidic residues" evidence="1">
    <location>
        <begin position="97"/>
        <end position="130"/>
    </location>
</feature>
<feature type="non-terminal residue" evidence="2">
    <location>
        <position position="1"/>
    </location>
</feature>
<accession>A0AAV9S1I1</accession>